<dbReference type="PANTHER" id="PTHR44520">
    <property type="entry name" value="RESPONSE REGULATOR RCP1-RELATED"/>
    <property type="match status" value="1"/>
</dbReference>
<dbReference type="InterPro" id="IPR052893">
    <property type="entry name" value="TCS_response_regulator"/>
</dbReference>
<dbReference type="InterPro" id="IPR011006">
    <property type="entry name" value="CheY-like_superfamily"/>
</dbReference>
<protein>
    <submittedName>
        <fullName evidence="3">Response regulator</fullName>
    </submittedName>
</protein>
<comment type="caution">
    <text evidence="3">The sequence shown here is derived from an EMBL/GenBank/DDBJ whole genome shotgun (WGS) entry which is preliminary data.</text>
</comment>
<gene>
    <name evidence="3" type="primary">rcp1</name>
    <name evidence="3" type="ORF">GCM10010993_02590</name>
</gene>
<proteinExistence type="predicted"/>
<dbReference type="Pfam" id="PF00072">
    <property type="entry name" value="Response_reg"/>
    <property type="match status" value="1"/>
</dbReference>
<evidence type="ECO:0000313" key="3">
    <source>
        <dbReference type="EMBL" id="GGC27000.1"/>
    </source>
</evidence>
<dbReference type="InterPro" id="IPR001789">
    <property type="entry name" value="Sig_transdc_resp-reg_receiver"/>
</dbReference>
<feature type="modified residue" description="4-aspartylphosphate" evidence="1">
    <location>
        <position position="63"/>
    </location>
</feature>
<dbReference type="EMBL" id="BMFD01000001">
    <property type="protein sequence ID" value="GGC27000.1"/>
    <property type="molecule type" value="Genomic_DNA"/>
</dbReference>
<dbReference type="CDD" id="cd17557">
    <property type="entry name" value="REC_Rcp-like"/>
    <property type="match status" value="1"/>
</dbReference>
<organism evidence="3 4">
    <name type="scientific">Belliella aquatica</name>
    <dbReference type="NCBI Taxonomy" id="1323734"/>
    <lineage>
        <taxon>Bacteria</taxon>
        <taxon>Pseudomonadati</taxon>
        <taxon>Bacteroidota</taxon>
        <taxon>Cytophagia</taxon>
        <taxon>Cytophagales</taxon>
        <taxon>Cyclobacteriaceae</taxon>
        <taxon>Belliella</taxon>
    </lineage>
</organism>
<dbReference type="SMART" id="SM00448">
    <property type="entry name" value="REC"/>
    <property type="match status" value="1"/>
</dbReference>
<dbReference type="Gene3D" id="3.40.50.2300">
    <property type="match status" value="1"/>
</dbReference>
<reference evidence="4" key="1">
    <citation type="journal article" date="2019" name="Int. J. Syst. Evol. Microbiol.">
        <title>The Global Catalogue of Microorganisms (GCM) 10K type strain sequencing project: providing services to taxonomists for standard genome sequencing and annotation.</title>
        <authorList>
            <consortium name="The Broad Institute Genomics Platform"/>
            <consortium name="The Broad Institute Genome Sequencing Center for Infectious Disease"/>
            <person name="Wu L."/>
            <person name="Ma J."/>
        </authorList>
    </citation>
    <scope>NUCLEOTIDE SEQUENCE [LARGE SCALE GENOMIC DNA]</scope>
    <source>
        <strain evidence="4">CGMCC 1.12479</strain>
    </source>
</reference>
<evidence type="ECO:0000259" key="2">
    <source>
        <dbReference type="PROSITE" id="PS50110"/>
    </source>
</evidence>
<evidence type="ECO:0000313" key="4">
    <source>
        <dbReference type="Proteomes" id="UP000635885"/>
    </source>
</evidence>
<accession>A0ABQ1LNZ1</accession>
<name>A0ABQ1LNZ1_9BACT</name>
<dbReference type="SUPFAM" id="SSF52172">
    <property type="entry name" value="CheY-like"/>
    <property type="match status" value="1"/>
</dbReference>
<dbReference type="Proteomes" id="UP000635885">
    <property type="component" value="Unassembled WGS sequence"/>
</dbReference>
<dbReference type="PROSITE" id="PS50110">
    <property type="entry name" value="RESPONSE_REGULATORY"/>
    <property type="match status" value="1"/>
</dbReference>
<feature type="domain" description="Response regulatory" evidence="2">
    <location>
        <begin position="5"/>
        <end position="130"/>
    </location>
</feature>
<evidence type="ECO:0000256" key="1">
    <source>
        <dbReference type="PROSITE-ProRule" id="PRU00169"/>
    </source>
</evidence>
<sequence length="144" mass="16770">MKKMNILLVEDNKEDAFLIREALEEQQFLKEFYHVVNGLEAIKFLKKETPYENVKGPDLILMDINMPLMDGHEALQRIKSMEAFKQIPILMLTTSSRKQDILKAYKEQSSSYIVKPEDIYGLDNLAEVIKSYWSKIVMLPPTDD</sequence>
<keyword evidence="1" id="KW-0597">Phosphoprotein</keyword>
<dbReference type="PANTHER" id="PTHR44520:SF2">
    <property type="entry name" value="RESPONSE REGULATOR RCP1"/>
    <property type="match status" value="1"/>
</dbReference>
<keyword evidence="4" id="KW-1185">Reference proteome</keyword>